<dbReference type="OMA" id="FWIFTFN"/>
<feature type="transmembrane region" description="Helical" evidence="1">
    <location>
        <begin position="36"/>
        <end position="54"/>
    </location>
</feature>
<keyword evidence="1" id="KW-0812">Transmembrane</keyword>
<evidence type="ECO:0000313" key="2">
    <source>
        <dbReference type="Ensembl" id="ENSEBUP00000015668.1"/>
    </source>
</evidence>
<keyword evidence="3" id="KW-1185">Reference proteome</keyword>
<keyword evidence="1" id="KW-1133">Transmembrane helix</keyword>
<proteinExistence type="predicted"/>
<protein>
    <recommendedName>
        <fullName evidence="4">MARVEL domain-containing protein</fullName>
    </recommendedName>
</protein>
<evidence type="ECO:0000313" key="3">
    <source>
        <dbReference type="Proteomes" id="UP000694388"/>
    </source>
</evidence>
<sequence length="154" mass="17738">MAEFPSSINTQTSSPPQLNNIVLLGLPVNVSHLRSVSGLMSIAQLVFGMLVWSIDAGIDYDRFRSFGWLLFVSLVFWIFTFNLLLCQVFSLFSKLPQVPWQLLVTSSPFLNSFKIIFSFLFFQCEKCINYILRLFLQIKLRDWVPTSSRTDVNI</sequence>
<reference evidence="2" key="2">
    <citation type="submission" date="2025-09" db="UniProtKB">
        <authorList>
            <consortium name="Ensembl"/>
        </authorList>
    </citation>
    <scope>IDENTIFICATION</scope>
</reference>
<name>A0A8C4QJ14_EPTBU</name>
<reference evidence="2" key="1">
    <citation type="submission" date="2025-08" db="UniProtKB">
        <authorList>
            <consortium name="Ensembl"/>
        </authorList>
    </citation>
    <scope>IDENTIFICATION</scope>
</reference>
<dbReference type="AlphaFoldDB" id="A0A8C4QJ14"/>
<organism evidence="2 3">
    <name type="scientific">Eptatretus burgeri</name>
    <name type="common">Inshore hagfish</name>
    <dbReference type="NCBI Taxonomy" id="7764"/>
    <lineage>
        <taxon>Eukaryota</taxon>
        <taxon>Metazoa</taxon>
        <taxon>Chordata</taxon>
        <taxon>Craniata</taxon>
        <taxon>Vertebrata</taxon>
        <taxon>Cyclostomata</taxon>
        <taxon>Myxini</taxon>
        <taxon>Myxiniformes</taxon>
        <taxon>Myxinidae</taxon>
        <taxon>Eptatretinae</taxon>
        <taxon>Eptatretus</taxon>
    </lineage>
</organism>
<evidence type="ECO:0000256" key="1">
    <source>
        <dbReference type="SAM" id="Phobius"/>
    </source>
</evidence>
<dbReference type="Ensembl" id="ENSEBUT00000016244.1">
    <property type="protein sequence ID" value="ENSEBUP00000015668.1"/>
    <property type="gene ID" value="ENSEBUG00000009865.1"/>
</dbReference>
<feature type="transmembrane region" description="Helical" evidence="1">
    <location>
        <begin position="66"/>
        <end position="92"/>
    </location>
</feature>
<dbReference type="Proteomes" id="UP000694388">
    <property type="component" value="Unplaced"/>
</dbReference>
<keyword evidence="1" id="KW-0472">Membrane</keyword>
<accession>A0A8C4QJ14</accession>
<evidence type="ECO:0008006" key="4">
    <source>
        <dbReference type="Google" id="ProtNLM"/>
    </source>
</evidence>